<dbReference type="SUPFAM" id="SSF55874">
    <property type="entry name" value="ATPase domain of HSP90 chaperone/DNA topoisomerase II/histidine kinase"/>
    <property type="match status" value="1"/>
</dbReference>
<protein>
    <recommendedName>
        <fullName evidence="2">histidine kinase</fullName>
        <ecNumber evidence="2">2.7.13.3</ecNumber>
    </recommendedName>
</protein>
<organism evidence="7 8">
    <name type="scientific">candidate division GN15 bacterium</name>
    <dbReference type="NCBI Taxonomy" id="2072418"/>
    <lineage>
        <taxon>Bacteria</taxon>
        <taxon>candidate division GN15</taxon>
    </lineage>
</organism>
<comment type="catalytic activity">
    <reaction evidence="1">
        <text>ATP + protein L-histidine = ADP + protein N-phospho-L-histidine.</text>
        <dbReference type="EC" id="2.7.13.3"/>
    </reaction>
</comment>
<dbReference type="EC" id="2.7.13.3" evidence="2"/>
<dbReference type="Gene3D" id="3.30.450.40">
    <property type="match status" value="1"/>
</dbReference>
<dbReference type="PROSITE" id="PS50110">
    <property type="entry name" value="RESPONSE_REGULATORY"/>
    <property type="match status" value="1"/>
</dbReference>
<dbReference type="InterPro" id="IPR003594">
    <property type="entry name" value="HATPase_dom"/>
</dbReference>
<dbReference type="InterPro" id="IPR029016">
    <property type="entry name" value="GAF-like_dom_sf"/>
</dbReference>
<dbReference type="Gene3D" id="3.30.565.10">
    <property type="entry name" value="Histidine kinase-like ATPase, C-terminal domain"/>
    <property type="match status" value="1"/>
</dbReference>
<dbReference type="SUPFAM" id="SSF55781">
    <property type="entry name" value="GAF domain-like"/>
    <property type="match status" value="1"/>
</dbReference>
<evidence type="ECO:0000313" key="8">
    <source>
        <dbReference type="Proteomes" id="UP000250918"/>
    </source>
</evidence>
<evidence type="ECO:0000256" key="2">
    <source>
        <dbReference type="ARBA" id="ARBA00012438"/>
    </source>
</evidence>
<dbReference type="InterPro" id="IPR004358">
    <property type="entry name" value="Sig_transdc_His_kin-like_C"/>
</dbReference>
<dbReference type="Gene3D" id="3.40.50.2300">
    <property type="match status" value="1"/>
</dbReference>
<dbReference type="Proteomes" id="UP000250918">
    <property type="component" value="Unassembled WGS sequence"/>
</dbReference>
<dbReference type="Pfam" id="PF00072">
    <property type="entry name" value="Response_reg"/>
    <property type="match status" value="1"/>
</dbReference>
<reference evidence="7 8" key="1">
    <citation type="journal article" date="2018" name="ISME J.">
        <title>A methanotrophic archaeon couples anaerobic oxidation of methane to Fe(III) reduction.</title>
        <authorList>
            <person name="Cai C."/>
            <person name="Leu A.O."/>
            <person name="Xie G.J."/>
            <person name="Guo J."/>
            <person name="Feng Y."/>
            <person name="Zhao J.X."/>
            <person name="Tyson G.W."/>
            <person name="Yuan Z."/>
            <person name="Hu S."/>
        </authorList>
    </citation>
    <scope>NUCLEOTIDE SEQUENCE [LARGE SCALE GENOMIC DNA]</scope>
    <source>
        <strain evidence="7">FeB_12</strain>
    </source>
</reference>
<evidence type="ECO:0000256" key="3">
    <source>
        <dbReference type="ARBA" id="ARBA00022553"/>
    </source>
</evidence>
<dbReference type="Pfam" id="PF02518">
    <property type="entry name" value="HATPase_c"/>
    <property type="match status" value="1"/>
</dbReference>
<proteinExistence type="predicted"/>
<dbReference type="InterPro" id="IPR005467">
    <property type="entry name" value="His_kinase_dom"/>
</dbReference>
<dbReference type="PROSITE" id="PS50109">
    <property type="entry name" value="HIS_KIN"/>
    <property type="match status" value="1"/>
</dbReference>
<dbReference type="InterPro" id="IPR001789">
    <property type="entry name" value="Sig_transdc_resp-reg_receiver"/>
</dbReference>
<name>A0A855XDB5_9BACT</name>
<dbReference type="PANTHER" id="PTHR43547:SF2">
    <property type="entry name" value="HYBRID SIGNAL TRANSDUCTION HISTIDINE KINASE C"/>
    <property type="match status" value="1"/>
</dbReference>
<dbReference type="SMART" id="SM00387">
    <property type="entry name" value="HATPase_c"/>
    <property type="match status" value="1"/>
</dbReference>
<feature type="modified residue" description="4-aspartylphosphate" evidence="4">
    <location>
        <position position="640"/>
    </location>
</feature>
<evidence type="ECO:0000256" key="4">
    <source>
        <dbReference type="PROSITE-ProRule" id="PRU00169"/>
    </source>
</evidence>
<dbReference type="EMBL" id="PQAP01000001">
    <property type="protein sequence ID" value="PWB76436.1"/>
    <property type="molecule type" value="Genomic_DNA"/>
</dbReference>
<gene>
    <name evidence="7" type="ORF">C3F09_00260</name>
</gene>
<evidence type="ECO:0000259" key="5">
    <source>
        <dbReference type="PROSITE" id="PS50109"/>
    </source>
</evidence>
<dbReference type="CDD" id="cd00156">
    <property type="entry name" value="REC"/>
    <property type="match status" value="1"/>
</dbReference>
<comment type="caution">
    <text evidence="7">The sequence shown here is derived from an EMBL/GenBank/DDBJ whole genome shotgun (WGS) entry which is preliminary data.</text>
</comment>
<dbReference type="SUPFAM" id="SSF52172">
    <property type="entry name" value="CheY-like"/>
    <property type="match status" value="1"/>
</dbReference>
<sequence length="712" mass="78534">MSASFDLLQRYYNARESTRFTKVLDQIDAVARLLLKLVECDFVAVFYAGDQEAGLVPVAYHNWEGREVKGLAELEATWRRFGQSDIRIPRGFRHFQAEAGRSNEAPDQFAELNGFRSRFAYPIVIGGTVHGAVVAYWSKPPDKDYSEINYVLNPLAEVILSCMSLTEEMQSIGAFSLRLSTLISMFELPVDGKRIPDLLSEMLKIAGSVAPRCAVELVSRDTVTGTYNVTQTLCSAGQEIDLERMATEAGIAFENAATVSQRNWHDLGPQCGREPLSVIAADILSRKPYMYGIVFWTETGTPFGNDALQLITFFRLFSQTILSTAYLVRELTKDRARALESSSRLADAETMAALADMSSGVAHDFNNIIGAIVGRLQILKLKCQDEAMVAALNRLEATALEGSETVHKLQQFTTSVRTKQLKSVDMTVLIRDYFSDSRAVWRPLSEEKHVTVEFHPSAVEATVRGIPEDLVTVLEHLILNAVEFAPEGSRVPVELSESGQTIGLTVTDSGAGIPEGIRPRVFYPFFTTKSAKGAGMGLAIVYGIVSRHGGKVTFDTEVGRGTVFTISLPRAENLKEQSDISRKIVTSNRLRILVVDDDEQIREVLSDMLSLDGHTPTRCKDGYEALKVLDSEKYDMMVTDLGMPGMSGLDLAGIVHEKDPQMPIAMITGWGMQLDHNEMAIKGIKSVLSKPFHLKDVKALVLELTGAAPTHH</sequence>
<evidence type="ECO:0000313" key="7">
    <source>
        <dbReference type="EMBL" id="PWB76436.1"/>
    </source>
</evidence>
<dbReference type="SMART" id="SM00448">
    <property type="entry name" value="REC"/>
    <property type="match status" value="1"/>
</dbReference>
<feature type="domain" description="Response regulatory" evidence="6">
    <location>
        <begin position="591"/>
        <end position="705"/>
    </location>
</feature>
<dbReference type="GO" id="GO:0000155">
    <property type="term" value="F:phosphorelay sensor kinase activity"/>
    <property type="evidence" value="ECO:0007669"/>
    <property type="project" value="TreeGrafter"/>
</dbReference>
<keyword evidence="3 4" id="KW-0597">Phosphoprotein</keyword>
<dbReference type="PANTHER" id="PTHR43547">
    <property type="entry name" value="TWO-COMPONENT HISTIDINE KINASE"/>
    <property type="match status" value="1"/>
</dbReference>
<dbReference type="AlphaFoldDB" id="A0A855XDB5"/>
<dbReference type="PRINTS" id="PR00344">
    <property type="entry name" value="BCTRLSENSOR"/>
</dbReference>
<evidence type="ECO:0000256" key="1">
    <source>
        <dbReference type="ARBA" id="ARBA00000085"/>
    </source>
</evidence>
<evidence type="ECO:0000259" key="6">
    <source>
        <dbReference type="PROSITE" id="PS50110"/>
    </source>
</evidence>
<dbReference type="InterPro" id="IPR011006">
    <property type="entry name" value="CheY-like_superfamily"/>
</dbReference>
<dbReference type="Gene3D" id="1.10.287.130">
    <property type="match status" value="1"/>
</dbReference>
<accession>A0A855XDB5</accession>
<feature type="domain" description="Histidine kinase" evidence="5">
    <location>
        <begin position="360"/>
        <end position="572"/>
    </location>
</feature>
<dbReference type="InterPro" id="IPR036890">
    <property type="entry name" value="HATPase_C_sf"/>
</dbReference>